<evidence type="ECO:0000259" key="4">
    <source>
        <dbReference type="PROSITE" id="PS51181"/>
    </source>
</evidence>
<dbReference type="InterPro" id="IPR029021">
    <property type="entry name" value="Prot-tyrosine_phosphatase-like"/>
</dbReference>
<evidence type="ECO:0008006" key="7">
    <source>
        <dbReference type="Google" id="ProtNLM"/>
    </source>
</evidence>
<dbReference type="PROSITE" id="PS51181">
    <property type="entry name" value="PPASE_TENSIN"/>
    <property type="match status" value="1"/>
</dbReference>
<dbReference type="Gene3D" id="2.60.40.1110">
    <property type="match status" value="1"/>
</dbReference>
<dbReference type="PANTHER" id="PTHR12305:SF94">
    <property type="entry name" value="PHOSPHATIDYLINOSITOL-3,4,5-TRISPHOSPHATE 3-PHOSPHATASE"/>
    <property type="match status" value="1"/>
</dbReference>
<evidence type="ECO:0000256" key="2">
    <source>
        <dbReference type="SAM" id="MobiDB-lite"/>
    </source>
</evidence>
<evidence type="ECO:0000259" key="5">
    <source>
        <dbReference type="PROSITE" id="PS51182"/>
    </source>
</evidence>
<reference evidence="6" key="1">
    <citation type="submission" date="2021-01" db="EMBL/GenBank/DDBJ databases">
        <authorList>
            <person name="Corre E."/>
            <person name="Pelletier E."/>
            <person name="Niang G."/>
            <person name="Scheremetjew M."/>
            <person name="Finn R."/>
            <person name="Kale V."/>
            <person name="Holt S."/>
            <person name="Cochrane G."/>
            <person name="Meng A."/>
            <person name="Brown T."/>
            <person name="Cohen L."/>
        </authorList>
    </citation>
    <scope>NUCLEOTIDE SEQUENCE</scope>
    <source>
        <strain evidence="6">CCAP 955/1</strain>
    </source>
</reference>
<dbReference type="InterPro" id="IPR014020">
    <property type="entry name" value="Tensin_C2-dom"/>
</dbReference>
<dbReference type="InterPro" id="IPR051281">
    <property type="entry name" value="Dual-spec_lipid-protein_phosph"/>
</dbReference>
<feature type="domain" description="C2 tensin-type" evidence="5">
    <location>
        <begin position="264"/>
        <end position="416"/>
    </location>
</feature>
<sequence length="666" mass="71885">MSNSEQPPAKAPTTDYWGWFATAQQSVKEFAEVAGKVAQEKAAALVKHAEEIRQNYDSELATSILMGTVGGPIDPKGVNPNGKGPVKLTKEAVQRLDMNYVTENIMSMSFPCDFTKKTGTQVGNDIDIVAAFLKKRHEGKFMIWNISEESYDYSKFADQVLEYKFPGHPSPPLGLLFKICTSVESWLDADEKNVAIIHCLTGKGRTAALVACVMTWIGEFASPMEALQYIADRRRITVDHLTIPSQRRYIQYFSNMLDGVKPRSEPLLLRRVIINGIPVFGSDSSEEGGSQGCCPYVQLFKNGKLIATAAAQGDSPAGAPAEGESSDGPGKMQLRWIKASDGSASFNVDCPVQGDILLRCRHVARSGVRVSMFRTGFHTGYVPSGVLRLTKAQLDGSSADPRFDDEFFVDLIFSPIHPASNINPEDINTSPSVPTAAEGGEVNLPSAKSLHAGECSDSGLMLEASSADKFEMTLHRDAKFWDAIANRKMKAKKRKARKFLSHQQERFSIGEDLNAMEEDGATEVNFYSSFTAGASVAPQTTEAGNFSSMSDMDLIMQLAELEGSGAGNSVSQSDLSLPLKSATEDKKEDIAKTAAASSELQVLAELERELGLDNFLTGAPSTTDASTASAAASSATTTKSAAPAAAVLDDDENLDELEKYLQSLGK</sequence>
<gene>
    <name evidence="6" type="ORF">SELO1098_LOCUS30361</name>
</gene>
<dbReference type="PROSITE" id="PS50056">
    <property type="entry name" value="TYR_PHOSPHATASE_2"/>
    <property type="match status" value="1"/>
</dbReference>
<organism evidence="6">
    <name type="scientific">Spumella elongata</name>
    <dbReference type="NCBI Taxonomy" id="89044"/>
    <lineage>
        <taxon>Eukaryota</taxon>
        <taxon>Sar</taxon>
        <taxon>Stramenopiles</taxon>
        <taxon>Ochrophyta</taxon>
        <taxon>Chrysophyceae</taxon>
        <taxon>Chromulinales</taxon>
        <taxon>Chromulinaceae</taxon>
        <taxon>Spumella</taxon>
    </lineage>
</organism>
<evidence type="ECO:0000259" key="3">
    <source>
        <dbReference type="PROSITE" id="PS50056"/>
    </source>
</evidence>
<evidence type="ECO:0000313" key="6">
    <source>
        <dbReference type="EMBL" id="CAE0301505.1"/>
    </source>
</evidence>
<proteinExistence type="predicted"/>
<dbReference type="GO" id="GO:0005829">
    <property type="term" value="C:cytosol"/>
    <property type="evidence" value="ECO:0007669"/>
    <property type="project" value="TreeGrafter"/>
</dbReference>
<dbReference type="GO" id="GO:0016314">
    <property type="term" value="F:phosphatidylinositol-3,4,5-trisphosphate 3-phosphatase activity"/>
    <property type="evidence" value="ECO:0007669"/>
    <property type="project" value="TreeGrafter"/>
</dbReference>
<feature type="domain" description="Phosphatase tensin-type" evidence="4">
    <location>
        <begin position="87"/>
        <end position="260"/>
    </location>
</feature>
<dbReference type="CDD" id="cd14497">
    <property type="entry name" value="PTP_PTEN-like"/>
    <property type="match status" value="1"/>
</dbReference>
<dbReference type="PROSITE" id="PS51182">
    <property type="entry name" value="C2_TENSIN"/>
    <property type="match status" value="1"/>
</dbReference>
<feature type="region of interest" description="Disordered" evidence="2">
    <location>
        <begin position="622"/>
        <end position="644"/>
    </location>
</feature>
<dbReference type="PROSITE" id="PS00383">
    <property type="entry name" value="TYR_PHOSPHATASE_1"/>
    <property type="match status" value="1"/>
</dbReference>
<dbReference type="AlphaFoldDB" id="A0A7S3HQ17"/>
<dbReference type="InterPro" id="IPR035892">
    <property type="entry name" value="C2_domain_sf"/>
</dbReference>
<dbReference type="PANTHER" id="PTHR12305">
    <property type="entry name" value="PHOSPHATASE WITH HOMOLOGY TO TENSIN"/>
    <property type="match status" value="1"/>
</dbReference>
<dbReference type="SMART" id="SM01326">
    <property type="entry name" value="PTEN_C2"/>
    <property type="match status" value="1"/>
</dbReference>
<dbReference type="InterPro" id="IPR000387">
    <property type="entry name" value="Tyr_Pase_dom"/>
</dbReference>
<dbReference type="EMBL" id="HBIC01059111">
    <property type="protein sequence ID" value="CAE0301505.1"/>
    <property type="molecule type" value="Transcribed_RNA"/>
</dbReference>
<name>A0A7S3HQ17_9STRA</name>
<dbReference type="InterPro" id="IPR029023">
    <property type="entry name" value="Tensin_phosphatase"/>
</dbReference>
<evidence type="ECO:0000256" key="1">
    <source>
        <dbReference type="ARBA" id="ARBA00022801"/>
    </source>
</evidence>
<protein>
    <recommendedName>
        <fullName evidence="7">Phosphatidylinositol-3,4,5-trisphosphate 3-phosphatase</fullName>
    </recommendedName>
</protein>
<accession>A0A7S3HQ17</accession>
<dbReference type="Pfam" id="PF10409">
    <property type="entry name" value="PTEN_C2"/>
    <property type="match status" value="1"/>
</dbReference>
<dbReference type="SUPFAM" id="SSF49562">
    <property type="entry name" value="C2 domain (Calcium/lipid-binding domain, CaLB)"/>
    <property type="match status" value="1"/>
</dbReference>
<dbReference type="SUPFAM" id="SSF52799">
    <property type="entry name" value="(Phosphotyrosine protein) phosphatases II"/>
    <property type="match status" value="1"/>
</dbReference>
<feature type="domain" description="Tyrosine specific protein phosphatases" evidence="3">
    <location>
        <begin position="196"/>
        <end position="238"/>
    </location>
</feature>
<keyword evidence="1" id="KW-0378">Hydrolase</keyword>
<dbReference type="InterPro" id="IPR016130">
    <property type="entry name" value="Tyr_Pase_AS"/>
</dbReference>
<dbReference type="Gene3D" id="3.90.190.10">
    <property type="entry name" value="Protein tyrosine phosphatase superfamily"/>
    <property type="match status" value="1"/>
</dbReference>